<reference evidence="2 3" key="1">
    <citation type="journal article" date="2020" name="ISME J.">
        <title>Comparative genomics reveals insights into cyanobacterial evolution and habitat adaptation.</title>
        <authorList>
            <person name="Chen M.Y."/>
            <person name="Teng W.K."/>
            <person name="Zhao L."/>
            <person name="Hu C.X."/>
            <person name="Zhou Y.K."/>
            <person name="Han B.P."/>
            <person name="Song L.R."/>
            <person name="Shu W.S."/>
        </authorList>
    </citation>
    <scope>NUCLEOTIDE SEQUENCE [LARGE SCALE GENOMIC DNA]</scope>
    <source>
        <strain evidence="2 3">FACHB-288</strain>
    </source>
</reference>
<gene>
    <name evidence="2" type="ORF">H6G24_00030</name>
</gene>
<feature type="transmembrane region" description="Helical" evidence="1">
    <location>
        <begin position="447"/>
        <end position="465"/>
    </location>
</feature>
<proteinExistence type="predicted"/>
<comment type="caution">
    <text evidence="2">The sequence shown here is derived from an EMBL/GenBank/DDBJ whole genome shotgun (WGS) entry which is preliminary data.</text>
</comment>
<sequence>MHNLDINSHSKQNSNIFSLLVCIVFLLILLFFVPFQNWGLTILAFLVLAGLFKLFGLNSILSCALMASGFQWLQAGMDIFRANTAGISLNEFTGLPYHAEACALSLLGVLAFACGIRVGYGLNPLPKFSSALDNLVMLSPRKVAITSVVVLLLSFLQPVLVRLLPNLSQAFLVILVFKEALIFLLTLTVFSTIRGFVWLSIVIGTNILIGLFSYFSTFKFSFYWLILSILTIKTFSQTKRILILSLLLSITLIFGLYWTSIKVQQRAFLNQGSSQQVIQVSWQQGLNNIFSLVNKTSFKDIYTASDKLAQRIGYTRFFAIVIDREHNLMNPKGEIIWWQAIEHILVPRILDPNKAALDDSAQTNLYTGLGVAGVDQGTSISLGYITESYIDFGSWGMFFPIFILGWLYGKFFGILTTNKFPQPLGFACACIIVVIAGSAIETSAVKHLGGLVVRYLSTVAVLVFYGRKIMVFLSQPSAYLPYTYSQQRTELDRFIK</sequence>
<feature type="transmembrane region" description="Helical" evidence="1">
    <location>
        <begin position="241"/>
        <end position="259"/>
    </location>
</feature>
<evidence type="ECO:0000313" key="3">
    <source>
        <dbReference type="Proteomes" id="UP000658514"/>
    </source>
</evidence>
<keyword evidence="1" id="KW-0812">Transmembrane</keyword>
<feature type="transmembrane region" description="Helical" evidence="1">
    <location>
        <begin position="42"/>
        <end position="67"/>
    </location>
</feature>
<evidence type="ECO:0000313" key="2">
    <source>
        <dbReference type="EMBL" id="MBD2193882.1"/>
    </source>
</evidence>
<dbReference type="RefSeq" id="WP_190538266.1">
    <property type="nucleotide sequence ID" value="NZ_CAWPNO010000001.1"/>
</dbReference>
<keyword evidence="1" id="KW-1133">Transmembrane helix</keyword>
<protein>
    <submittedName>
        <fullName evidence="2">Uncharacterized protein</fullName>
    </submittedName>
</protein>
<accession>A0ABR8A468</accession>
<keyword evidence="1" id="KW-0472">Membrane</keyword>
<feature type="transmembrane region" description="Helical" evidence="1">
    <location>
        <begin position="392"/>
        <end position="412"/>
    </location>
</feature>
<feature type="transmembrane region" description="Helical" evidence="1">
    <location>
        <begin position="16"/>
        <end position="35"/>
    </location>
</feature>
<feature type="transmembrane region" description="Helical" evidence="1">
    <location>
        <begin position="143"/>
        <end position="164"/>
    </location>
</feature>
<dbReference type="Proteomes" id="UP000658514">
    <property type="component" value="Unassembled WGS sequence"/>
</dbReference>
<organism evidence="2 3">
    <name type="scientific">Calothrix parietina FACHB-288</name>
    <dbReference type="NCBI Taxonomy" id="2692896"/>
    <lineage>
        <taxon>Bacteria</taxon>
        <taxon>Bacillati</taxon>
        <taxon>Cyanobacteriota</taxon>
        <taxon>Cyanophyceae</taxon>
        <taxon>Nostocales</taxon>
        <taxon>Calotrichaceae</taxon>
        <taxon>Calothrix</taxon>
    </lineage>
</organism>
<keyword evidence="3" id="KW-1185">Reference proteome</keyword>
<feature type="transmembrane region" description="Helical" evidence="1">
    <location>
        <begin position="170"/>
        <end position="189"/>
    </location>
</feature>
<evidence type="ECO:0000256" key="1">
    <source>
        <dbReference type="SAM" id="Phobius"/>
    </source>
</evidence>
<feature type="transmembrane region" description="Helical" evidence="1">
    <location>
        <begin position="424"/>
        <end position="441"/>
    </location>
</feature>
<dbReference type="EMBL" id="JACJQH010000001">
    <property type="protein sequence ID" value="MBD2193882.1"/>
    <property type="molecule type" value="Genomic_DNA"/>
</dbReference>
<name>A0ABR8A468_9CYAN</name>
<feature type="transmembrane region" description="Helical" evidence="1">
    <location>
        <begin position="103"/>
        <end position="122"/>
    </location>
</feature>